<protein>
    <submittedName>
        <fullName evidence="6">Uncharacterized protein</fullName>
    </submittedName>
</protein>
<evidence type="ECO:0000256" key="3">
    <source>
        <dbReference type="ARBA" id="ARBA00022989"/>
    </source>
</evidence>
<dbReference type="GO" id="GO:0005886">
    <property type="term" value="C:plasma membrane"/>
    <property type="evidence" value="ECO:0007669"/>
    <property type="project" value="TreeGrafter"/>
</dbReference>
<gene>
    <name evidence="6" type="ORF">NE237_021353</name>
</gene>
<keyword evidence="2 5" id="KW-0812">Transmembrane</keyword>
<dbReference type="Proteomes" id="UP001141806">
    <property type="component" value="Unassembled WGS sequence"/>
</dbReference>
<comment type="subcellular location">
    <subcellularLocation>
        <location evidence="1">Membrane</location>
        <topology evidence="1">Multi-pass membrane protein</topology>
    </subcellularLocation>
</comment>
<dbReference type="PANTHER" id="PTHR11040">
    <property type="entry name" value="ZINC/IRON TRANSPORTER"/>
    <property type="match status" value="1"/>
</dbReference>
<keyword evidence="4 5" id="KW-0472">Membrane</keyword>
<dbReference type="GO" id="GO:0005385">
    <property type="term" value="F:zinc ion transmembrane transporter activity"/>
    <property type="evidence" value="ECO:0007669"/>
    <property type="project" value="TreeGrafter"/>
</dbReference>
<sequence length="217" mass="23764">MVSGGTITAQTLFLSVLLLLSFMLNPTSGNHENGNLSDCRAATAGGSYNKTKALKLKIIAFMAILVASMVGVCLPLFSRSVSVLQPDRDLFILVKAFASGIILATGYMHVLPDSFDCLKSPCLPENPWKKFPFTTFVAMLSALVTLMIDSFAMSYHKKYSLGPTTTTQNVEVEENRITNSNESKETVQPYNHGFSVKGDEEAATVRKTTNHMYVYAE</sequence>
<dbReference type="PANTHER" id="PTHR11040:SF41">
    <property type="entry name" value="ZINC TRANSPORTER 7"/>
    <property type="match status" value="1"/>
</dbReference>
<dbReference type="AlphaFoldDB" id="A0A9Q0K4T4"/>
<dbReference type="InterPro" id="IPR003689">
    <property type="entry name" value="ZIP"/>
</dbReference>
<feature type="transmembrane region" description="Helical" evidence="5">
    <location>
        <begin position="131"/>
        <end position="152"/>
    </location>
</feature>
<feature type="transmembrane region" description="Helical" evidence="5">
    <location>
        <begin position="90"/>
        <end position="111"/>
    </location>
</feature>
<dbReference type="EMBL" id="JAMYWD010000009">
    <property type="protein sequence ID" value="KAJ4961443.1"/>
    <property type="molecule type" value="Genomic_DNA"/>
</dbReference>
<evidence type="ECO:0000256" key="2">
    <source>
        <dbReference type="ARBA" id="ARBA00022692"/>
    </source>
</evidence>
<keyword evidence="7" id="KW-1185">Reference proteome</keyword>
<dbReference type="OrthoDB" id="448280at2759"/>
<evidence type="ECO:0000256" key="4">
    <source>
        <dbReference type="ARBA" id="ARBA00023136"/>
    </source>
</evidence>
<reference evidence="6" key="1">
    <citation type="journal article" date="2023" name="Plant J.">
        <title>The genome of the king protea, Protea cynaroides.</title>
        <authorList>
            <person name="Chang J."/>
            <person name="Duong T.A."/>
            <person name="Schoeman C."/>
            <person name="Ma X."/>
            <person name="Roodt D."/>
            <person name="Barker N."/>
            <person name="Li Z."/>
            <person name="Van de Peer Y."/>
            <person name="Mizrachi E."/>
        </authorList>
    </citation>
    <scope>NUCLEOTIDE SEQUENCE</scope>
    <source>
        <tissue evidence="6">Young leaves</tissue>
    </source>
</reference>
<proteinExistence type="predicted"/>
<comment type="caution">
    <text evidence="6">The sequence shown here is derived from an EMBL/GenBank/DDBJ whole genome shotgun (WGS) entry which is preliminary data.</text>
</comment>
<feature type="transmembrane region" description="Helical" evidence="5">
    <location>
        <begin position="58"/>
        <end position="78"/>
    </location>
</feature>
<accession>A0A9Q0K4T4</accession>
<organism evidence="6 7">
    <name type="scientific">Protea cynaroides</name>
    <dbReference type="NCBI Taxonomy" id="273540"/>
    <lineage>
        <taxon>Eukaryota</taxon>
        <taxon>Viridiplantae</taxon>
        <taxon>Streptophyta</taxon>
        <taxon>Embryophyta</taxon>
        <taxon>Tracheophyta</taxon>
        <taxon>Spermatophyta</taxon>
        <taxon>Magnoliopsida</taxon>
        <taxon>Proteales</taxon>
        <taxon>Proteaceae</taxon>
        <taxon>Protea</taxon>
    </lineage>
</organism>
<evidence type="ECO:0000313" key="6">
    <source>
        <dbReference type="EMBL" id="KAJ4961443.1"/>
    </source>
</evidence>
<evidence type="ECO:0000313" key="7">
    <source>
        <dbReference type="Proteomes" id="UP001141806"/>
    </source>
</evidence>
<feature type="transmembrane region" description="Helical" evidence="5">
    <location>
        <begin position="7"/>
        <end position="24"/>
    </location>
</feature>
<name>A0A9Q0K4T4_9MAGN</name>
<evidence type="ECO:0000256" key="1">
    <source>
        <dbReference type="ARBA" id="ARBA00004141"/>
    </source>
</evidence>
<evidence type="ECO:0000256" key="5">
    <source>
        <dbReference type="SAM" id="Phobius"/>
    </source>
</evidence>
<dbReference type="Pfam" id="PF02535">
    <property type="entry name" value="Zip"/>
    <property type="match status" value="1"/>
</dbReference>
<keyword evidence="3 5" id="KW-1133">Transmembrane helix</keyword>